<evidence type="ECO:0000256" key="9">
    <source>
        <dbReference type="SAM" id="Phobius"/>
    </source>
</evidence>
<keyword evidence="4" id="KW-0808">Transferase</keyword>
<keyword evidence="9" id="KW-1133">Transmembrane helix</keyword>
<name>A0A4R6RRQ8_9MICO</name>
<proteinExistence type="predicted"/>
<evidence type="ECO:0000256" key="6">
    <source>
        <dbReference type="ARBA" id="ARBA00022777"/>
    </source>
</evidence>
<evidence type="ECO:0000259" key="11">
    <source>
        <dbReference type="Pfam" id="PF13796"/>
    </source>
</evidence>
<evidence type="ECO:0000256" key="5">
    <source>
        <dbReference type="ARBA" id="ARBA00022741"/>
    </source>
</evidence>
<dbReference type="Proteomes" id="UP000295601">
    <property type="component" value="Unassembled WGS sequence"/>
</dbReference>
<dbReference type="EC" id="2.7.13.3" evidence="2"/>
<keyword evidence="13" id="KW-1185">Reference proteome</keyword>
<dbReference type="GO" id="GO:0005524">
    <property type="term" value="F:ATP binding"/>
    <property type="evidence" value="ECO:0007669"/>
    <property type="project" value="UniProtKB-KW"/>
</dbReference>
<dbReference type="Gene3D" id="3.30.565.10">
    <property type="entry name" value="Histidine kinase-like ATPase, C-terminal domain"/>
    <property type="match status" value="1"/>
</dbReference>
<evidence type="ECO:0000313" key="12">
    <source>
        <dbReference type="EMBL" id="TDP89452.1"/>
    </source>
</evidence>
<comment type="caution">
    <text evidence="12">The sequence shown here is derived from an EMBL/GenBank/DDBJ whole genome shotgun (WGS) entry which is preliminary data.</text>
</comment>
<keyword evidence="8" id="KW-0902">Two-component regulatory system</keyword>
<evidence type="ECO:0000256" key="8">
    <source>
        <dbReference type="ARBA" id="ARBA00023012"/>
    </source>
</evidence>
<keyword evidence="9" id="KW-0472">Membrane</keyword>
<dbReference type="InterPro" id="IPR011712">
    <property type="entry name" value="Sig_transdc_His_kin_sub3_dim/P"/>
</dbReference>
<sequence length="412" mass="44162">MRPASPSRLLRANPLRVLTSPAPWSATVYGFSGMLLALPTMIFIALFPLLPVWAWLLSAIERQRVRLVDHESIPGPPVSLEIPPWQHVPARLASALGWREIAGTLLHLIFAALTFTLWTFGLTLALTLLLAPFLPLFGSAFTVGDWRLDHPAATIPIAVLGIIVLAIFLYAQLALAVLQAMTAKVLIGSRVEELEQQVTTLAGERVALVDAFEAERRRIERDLHDGPQQHLAGAALHLGLLRSRLEQEQPDLLPGLDSAHDEIERALDAIRAAVSGLRPRILIEKGLAAALIDLADRSPVPVKVDVGPVVRFSDAAEASLYSIATEFVANSLKHSGARQIAITLGTVPDGVHVLLSDDGNGGAAPDRGTGLIGINHRVTLLRGTAELNSPIGGPTNLSIMLPSDIIRTGAHA</sequence>
<dbReference type="InterPro" id="IPR025828">
    <property type="entry name" value="Put_sensor_dom"/>
</dbReference>
<evidence type="ECO:0000256" key="1">
    <source>
        <dbReference type="ARBA" id="ARBA00000085"/>
    </source>
</evidence>
<dbReference type="GO" id="GO:0016020">
    <property type="term" value="C:membrane"/>
    <property type="evidence" value="ECO:0007669"/>
    <property type="project" value="InterPro"/>
</dbReference>
<evidence type="ECO:0000256" key="3">
    <source>
        <dbReference type="ARBA" id="ARBA00022553"/>
    </source>
</evidence>
<evidence type="ECO:0000256" key="2">
    <source>
        <dbReference type="ARBA" id="ARBA00012438"/>
    </source>
</evidence>
<dbReference type="SUPFAM" id="SSF55874">
    <property type="entry name" value="ATPase domain of HSP90 chaperone/DNA topoisomerase II/histidine kinase"/>
    <property type="match status" value="1"/>
</dbReference>
<dbReference type="InterPro" id="IPR050482">
    <property type="entry name" value="Sensor_HK_TwoCompSys"/>
</dbReference>
<dbReference type="Pfam" id="PF13796">
    <property type="entry name" value="Sensor"/>
    <property type="match status" value="1"/>
</dbReference>
<gene>
    <name evidence="12" type="ORF">EDF62_3181</name>
</gene>
<feature type="domain" description="Putative sensor" evidence="11">
    <location>
        <begin position="17"/>
        <end position="186"/>
    </location>
</feature>
<dbReference type="PANTHER" id="PTHR24421:SF10">
    <property type="entry name" value="NITRATE_NITRITE SENSOR PROTEIN NARQ"/>
    <property type="match status" value="1"/>
</dbReference>
<keyword evidence="3" id="KW-0597">Phosphoprotein</keyword>
<evidence type="ECO:0000256" key="7">
    <source>
        <dbReference type="ARBA" id="ARBA00022840"/>
    </source>
</evidence>
<dbReference type="CDD" id="cd16917">
    <property type="entry name" value="HATPase_UhpB-NarQ-NarX-like"/>
    <property type="match status" value="1"/>
</dbReference>
<feature type="transmembrane region" description="Helical" evidence="9">
    <location>
        <begin position="108"/>
        <end position="134"/>
    </location>
</feature>
<dbReference type="GO" id="GO:0000155">
    <property type="term" value="F:phosphorelay sensor kinase activity"/>
    <property type="evidence" value="ECO:0007669"/>
    <property type="project" value="InterPro"/>
</dbReference>
<keyword evidence="6 12" id="KW-0418">Kinase</keyword>
<dbReference type="Pfam" id="PF07730">
    <property type="entry name" value="HisKA_3"/>
    <property type="match status" value="1"/>
</dbReference>
<reference evidence="12 13" key="1">
    <citation type="submission" date="2019-03" db="EMBL/GenBank/DDBJ databases">
        <title>Genomic analyses of the natural microbiome of Caenorhabditis elegans.</title>
        <authorList>
            <person name="Samuel B."/>
        </authorList>
    </citation>
    <scope>NUCLEOTIDE SEQUENCE [LARGE SCALE GENOMIC DNA]</scope>
    <source>
        <strain evidence="12 13">JUb18</strain>
    </source>
</reference>
<feature type="transmembrane region" description="Helical" evidence="9">
    <location>
        <begin position="28"/>
        <end position="56"/>
    </location>
</feature>
<dbReference type="AlphaFoldDB" id="A0A4R6RRQ8"/>
<dbReference type="Gene3D" id="1.20.5.1930">
    <property type="match status" value="1"/>
</dbReference>
<comment type="catalytic activity">
    <reaction evidence="1">
        <text>ATP + protein L-histidine = ADP + protein N-phospho-L-histidine.</text>
        <dbReference type="EC" id="2.7.13.3"/>
    </reaction>
</comment>
<feature type="transmembrane region" description="Helical" evidence="9">
    <location>
        <begin position="154"/>
        <end position="178"/>
    </location>
</feature>
<organism evidence="12 13">
    <name type="scientific">Leucobacter luti</name>
    <dbReference type="NCBI Taxonomy" id="340320"/>
    <lineage>
        <taxon>Bacteria</taxon>
        <taxon>Bacillati</taxon>
        <taxon>Actinomycetota</taxon>
        <taxon>Actinomycetes</taxon>
        <taxon>Micrococcales</taxon>
        <taxon>Microbacteriaceae</taxon>
        <taxon>Leucobacter</taxon>
    </lineage>
</organism>
<keyword evidence="5" id="KW-0547">Nucleotide-binding</keyword>
<keyword evidence="7" id="KW-0067">ATP-binding</keyword>
<dbReference type="PANTHER" id="PTHR24421">
    <property type="entry name" value="NITRATE/NITRITE SENSOR PROTEIN NARX-RELATED"/>
    <property type="match status" value="1"/>
</dbReference>
<evidence type="ECO:0000259" key="10">
    <source>
        <dbReference type="Pfam" id="PF07730"/>
    </source>
</evidence>
<feature type="domain" description="Signal transduction histidine kinase subgroup 3 dimerisation and phosphoacceptor" evidence="10">
    <location>
        <begin position="215"/>
        <end position="280"/>
    </location>
</feature>
<dbReference type="EMBL" id="SNYA01000009">
    <property type="protein sequence ID" value="TDP89452.1"/>
    <property type="molecule type" value="Genomic_DNA"/>
</dbReference>
<accession>A0A4R6RRQ8</accession>
<keyword evidence="9" id="KW-0812">Transmembrane</keyword>
<protein>
    <recommendedName>
        <fullName evidence="2">histidine kinase</fullName>
        <ecNumber evidence="2">2.7.13.3</ecNumber>
    </recommendedName>
</protein>
<dbReference type="GO" id="GO:0046983">
    <property type="term" value="F:protein dimerization activity"/>
    <property type="evidence" value="ECO:0007669"/>
    <property type="project" value="InterPro"/>
</dbReference>
<dbReference type="RefSeq" id="WP_166644374.1">
    <property type="nucleotide sequence ID" value="NZ_SNYA01000009.1"/>
</dbReference>
<evidence type="ECO:0000313" key="13">
    <source>
        <dbReference type="Proteomes" id="UP000295601"/>
    </source>
</evidence>
<evidence type="ECO:0000256" key="4">
    <source>
        <dbReference type="ARBA" id="ARBA00022679"/>
    </source>
</evidence>
<dbReference type="InterPro" id="IPR036890">
    <property type="entry name" value="HATPase_C_sf"/>
</dbReference>